<keyword evidence="1" id="KW-0812">Transmembrane</keyword>
<protein>
    <submittedName>
        <fullName evidence="3">Hydrogenase/urease accessory protein HupE</fullName>
    </submittedName>
</protein>
<evidence type="ECO:0000256" key="2">
    <source>
        <dbReference type="SAM" id="SignalP"/>
    </source>
</evidence>
<proteinExistence type="predicted"/>
<feature type="transmembrane region" description="Helical" evidence="1">
    <location>
        <begin position="205"/>
        <end position="223"/>
    </location>
</feature>
<keyword evidence="1" id="KW-1133">Transmembrane helix</keyword>
<dbReference type="EMBL" id="JACHEF010000003">
    <property type="protein sequence ID" value="MBB6411297.1"/>
    <property type="molecule type" value="Genomic_DNA"/>
</dbReference>
<dbReference type="InterPro" id="IPR032809">
    <property type="entry name" value="Put_HupE_UreJ"/>
</dbReference>
<reference evidence="3 4" key="1">
    <citation type="submission" date="2020-08" db="EMBL/GenBank/DDBJ databases">
        <title>Genomic Encyclopedia of Type Strains, Phase IV (KMG-IV): sequencing the most valuable type-strain genomes for metagenomic binning, comparative biology and taxonomic classification.</title>
        <authorList>
            <person name="Goeker M."/>
        </authorList>
    </citation>
    <scope>NUCLEOTIDE SEQUENCE [LARGE SCALE GENOMIC DNA]</scope>
    <source>
        <strain evidence="3 4">DSM 100039</strain>
    </source>
</reference>
<keyword evidence="4" id="KW-1185">Reference proteome</keyword>
<feature type="transmembrane region" description="Helical" evidence="1">
    <location>
        <begin position="176"/>
        <end position="199"/>
    </location>
</feature>
<keyword evidence="1" id="KW-0472">Membrane</keyword>
<feature type="transmembrane region" description="Helical" evidence="1">
    <location>
        <begin position="306"/>
        <end position="330"/>
    </location>
</feature>
<evidence type="ECO:0000256" key="1">
    <source>
        <dbReference type="SAM" id="Phobius"/>
    </source>
</evidence>
<dbReference type="AlphaFoldDB" id="A0A841P7X2"/>
<name>A0A841P7X2_9HYPH</name>
<evidence type="ECO:0000313" key="4">
    <source>
        <dbReference type="Proteomes" id="UP000556329"/>
    </source>
</evidence>
<feature type="transmembrane region" description="Helical" evidence="1">
    <location>
        <begin position="235"/>
        <end position="255"/>
    </location>
</feature>
<feature type="transmembrane region" description="Helical" evidence="1">
    <location>
        <begin position="145"/>
        <end position="169"/>
    </location>
</feature>
<organism evidence="3 4">
    <name type="scientific">Mesorhizobium sangaii</name>
    <dbReference type="NCBI Taxonomy" id="505389"/>
    <lineage>
        <taxon>Bacteria</taxon>
        <taxon>Pseudomonadati</taxon>
        <taxon>Pseudomonadota</taxon>
        <taxon>Alphaproteobacteria</taxon>
        <taxon>Hyphomicrobiales</taxon>
        <taxon>Phyllobacteriaceae</taxon>
        <taxon>Mesorhizobium</taxon>
    </lineage>
</organism>
<feature type="chain" id="PRO_5033003977" evidence="2">
    <location>
        <begin position="22"/>
        <end position="338"/>
    </location>
</feature>
<keyword evidence="2" id="KW-0732">Signal</keyword>
<sequence length="338" mass="36362">MTRLLAAVWLLLTLVAGPVQAHDLRPAYLAITESAPDVYSVLWKAPAMGELRLAIYPRLPQSAVEAAPRESVFLDDAYVERWTVRDPTGFAGQTIAIDGLPASRTDVLVRIERLSGETSTTRLTSDRPSFEVPSSTGLVQVAATYLGLGVEHILSGVDHLLFVLALLILVRGWKRVGLTVTAFTVAHSITLAAATLGFVHVPGPPVEAAIALSIALVAVEIVNSTNGRESLTARLPWLVAFAFGLLHGFGFAGALSEVGLPGHAIPVALLFFNLGVELGQLLFIAVVMTLFVILRRIWLARVRPEANWSAAWPRLAAAYCIGGVASFWLVERVSSFWA</sequence>
<comment type="caution">
    <text evidence="3">The sequence shown here is derived from an EMBL/GenBank/DDBJ whole genome shotgun (WGS) entry which is preliminary data.</text>
</comment>
<evidence type="ECO:0000313" key="3">
    <source>
        <dbReference type="EMBL" id="MBB6411297.1"/>
    </source>
</evidence>
<feature type="signal peptide" evidence="2">
    <location>
        <begin position="1"/>
        <end position="21"/>
    </location>
</feature>
<gene>
    <name evidence="3" type="ORF">HNQ71_003971</name>
</gene>
<dbReference type="RefSeq" id="WP_343068186.1">
    <property type="nucleotide sequence ID" value="NZ_JACHEF010000003.1"/>
</dbReference>
<accession>A0A841P7X2</accession>
<dbReference type="Pfam" id="PF13795">
    <property type="entry name" value="HupE_UreJ_2"/>
    <property type="match status" value="1"/>
</dbReference>
<feature type="transmembrane region" description="Helical" evidence="1">
    <location>
        <begin position="267"/>
        <end position="294"/>
    </location>
</feature>
<dbReference type="Proteomes" id="UP000556329">
    <property type="component" value="Unassembled WGS sequence"/>
</dbReference>